<dbReference type="EMBL" id="QMQV01000026">
    <property type="protein sequence ID" value="RLE49693.1"/>
    <property type="molecule type" value="Genomic_DNA"/>
</dbReference>
<evidence type="ECO:0000313" key="3">
    <source>
        <dbReference type="Proteomes" id="UP000278475"/>
    </source>
</evidence>
<gene>
    <name evidence="2" type="ORF">DRJ31_04075</name>
</gene>
<comment type="caution">
    <text evidence="2">The sequence shown here is derived from an EMBL/GenBank/DDBJ whole genome shotgun (WGS) entry which is preliminary data.</text>
</comment>
<evidence type="ECO:0000313" key="2">
    <source>
        <dbReference type="EMBL" id="RLE49693.1"/>
    </source>
</evidence>
<dbReference type="Proteomes" id="UP000278475">
    <property type="component" value="Unassembled WGS sequence"/>
</dbReference>
<reference evidence="2 3" key="1">
    <citation type="submission" date="2018-06" db="EMBL/GenBank/DDBJ databases">
        <title>Extensive metabolic versatility and redundancy in microbially diverse, dynamic hydrothermal sediments.</title>
        <authorList>
            <person name="Dombrowski N."/>
            <person name="Teske A."/>
            <person name="Baker B.J."/>
        </authorList>
    </citation>
    <scope>NUCLEOTIDE SEQUENCE [LARGE SCALE GENOMIC DNA]</scope>
    <source>
        <strain evidence="2">B66_G16</strain>
    </source>
</reference>
<evidence type="ECO:0000256" key="1">
    <source>
        <dbReference type="SAM" id="Coils"/>
    </source>
</evidence>
<dbReference type="PANTHER" id="PTHR40727:SF1">
    <property type="entry name" value="BACTERIO-OPSIN ACTIVATOR"/>
    <property type="match status" value="1"/>
</dbReference>
<proteinExistence type="predicted"/>
<feature type="coiled-coil region" evidence="1">
    <location>
        <begin position="121"/>
        <end position="172"/>
    </location>
</feature>
<dbReference type="AlphaFoldDB" id="A0A497EQR9"/>
<organism evidence="2 3">
    <name type="scientific">Thermoproteota archaeon</name>
    <dbReference type="NCBI Taxonomy" id="2056631"/>
    <lineage>
        <taxon>Archaea</taxon>
        <taxon>Thermoproteota</taxon>
    </lineage>
</organism>
<keyword evidence="1" id="KW-0175">Coiled coil</keyword>
<accession>A0A497EQR9</accession>
<dbReference type="PANTHER" id="PTHR40727">
    <property type="entry name" value="TRANSCRIPTION REGULATOR, ENCODED NEXT TO RECA SUPERFAMILY ATPASE-RELATED"/>
    <property type="match status" value="1"/>
</dbReference>
<name>A0A497EQR9_9CREN</name>
<protein>
    <submittedName>
        <fullName evidence="2">Uncharacterized protein</fullName>
    </submittedName>
</protein>
<sequence length="178" mass="19985">MSSEEKVEIPLTPLGREDIHKLETALLIGTLFRPDVLEMIRSAEERTTWIDSLAVAAGALAREKAKMTTSEIAEDLGRTEATIRNHLTGKTKAGKLVLETYEKFLKEGVKIELTTPPSELAEQVSKLREELDKAKSELEQVKLAYEGEKRKLEEVRQAISTISSKLKELLQDVEKLVK</sequence>
<dbReference type="InterPro" id="IPR022285">
    <property type="entry name" value="CHP03879_regulat_dom_put"/>
</dbReference>
<dbReference type="NCBIfam" id="TIGR03879">
    <property type="entry name" value="near_KaiC_dom"/>
    <property type="match status" value="1"/>
</dbReference>